<gene>
    <name evidence="9" type="primary">nirJ</name>
    <name evidence="9" type="ORF">ACFFLH_05335</name>
</gene>
<dbReference type="PANTHER" id="PTHR11228:SF7">
    <property type="entry name" value="PQQA PEPTIDE CYCLASE"/>
    <property type="match status" value="1"/>
</dbReference>
<dbReference type="Pfam" id="PF04055">
    <property type="entry name" value="Radical_SAM"/>
    <property type="match status" value="1"/>
</dbReference>
<dbReference type="InterPro" id="IPR050377">
    <property type="entry name" value="Radical_SAM_PqqE_MftC-like"/>
</dbReference>
<dbReference type="SUPFAM" id="SSF102114">
    <property type="entry name" value="Radical SAM enzymes"/>
    <property type="match status" value="1"/>
</dbReference>
<evidence type="ECO:0000259" key="8">
    <source>
        <dbReference type="PROSITE" id="PS51918"/>
    </source>
</evidence>
<dbReference type="EMBL" id="JBHLZN010000001">
    <property type="protein sequence ID" value="MFB9885825.1"/>
    <property type="molecule type" value="Genomic_DNA"/>
</dbReference>
<evidence type="ECO:0000313" key="10">
    <source>
        <dbReference type="Proteomes" id="UP001589628"/>
    </source>
</evidence>
<protein>
    <submittedName>
        <fullName evidence="9">Heme d1 biosynthesis radical SAM protein NirJ</fullName>
    </submittedName>
</protein>
<dbReference type="SFLD" id="SFLDS00029">
    <property type="entry name" value="Radical_SAM"/>
    <property type="match status" value="1"/>
</dbReference>
<dbReference type="CDD" id="cd21123">
    <property type="entry name" value="SPASM_MftC-like"/>
    <property type="match status" value="1"/>
</dbReference>
<dbReference type="InterPro" id="IPR017200">
    <property type="entry name" value="PqqE-like"/>
</dbReference>
<dbReference type="PROSITE" id="PS51918">
    <property type="entry name" value="RADICAL_SAM"/>
    <property type="match status" value="1"/>
</dbReference>
<dbReference type="InterPro" id="IPR034480">
    <property type="entry name" value="Heme_synthase-like"/>
</dbReference>
<keyword evidence="10" id="KW-1185">Reference proteome</keyword>
<dbReference type="Gene3D" id="3.20.20.70">
    <property type="entry name" value="Aldolase class I"/>
    <property type="match status" value="1"/>
</dbReference>
<keyword evidence="5" id="KW-0408">Iron</keyword>
<evidence type="ECO:0000256" key="4">
    <source>
        <dbReference type="ARBA" id="ARBA00022723"/>
    </source>
</evidence>
<feature type="domain" description="Radical SAM core" evidence="8">
    <location>
        <begin position="22"/>
        <end position="233"/>
    </location>
</feature>
<comment type="cofactor">
    <cofactor evidence="1">
        <name>[4Fe-4S] cluster</name>
        <dbReference type="ChEBI" id="CHEBI:49883"/>
    </cofactor>
</comment>
<evidence type="ECO:0000256" key="2">
    <source>
        <dbReference type="ARBA" id="ARBA00022485"/>
    </source>
</evidence>
<evidence type="ECO:0000256" key="7">
    <source>
        <dbReference type="ARBA" id="ARBA00023239"/>
    </source>
</evidence>
<dbReference type="SFLD" id="SFLDF00393">
    <property type="entry name" value="heme_D1_biosynthesis_(NirJ-lik"/>
    <property type="match status" value="1"/>
</dbReference>
<evidence type="ECO:0000256" key="3">
    <source>
        <dbReference type="ARBA" id="ARBA00022691"/>
    </source>
</evidence>
<evidence type="ECO:0000313" key="9">
    <source>
        <dbReference type="EMBL" id="MFB9885825.1"/>
    </source>
</evidence>
<keyword evidence="7" id="KW-0456">Lyase</keyword>
<dbReference type="PANTHER" id="PTHR11228">
    <property type="entry name" value="RADICAL SAM DOMAIN PROTEIN"/>
    <property type="match status" value="1"/>
</dbReference>
<dbReference type="InterPro" id="IPR007197">
    <property type="entry name" value="rSAM"/>
</dbReference>
<accession>A0ABV5ZAF0</accession>
<evidence type="ECO:0000256" key="6">
    <source>
        <dbReference type="ARBA" id="ARBA00023014"/>
    </source>
</evidence>
<dbReference type="CDD" id="cd01335">
    <property type="entry name" value="Radical_SAM"/>
    <property type="match status" value="1"/>
</dbReference>
<dbReference type="InterPro" id="IPR023885">
    <property type="entry name" value="4Fe4S-binding_SPASM_dom"/>
</dbReference>
<proteinExistence type="predicted"/>
<reference evidence="9 10" key="1">
    <citation type="submission" date="2024-09" db="EMBL/GenBank/DDBJ databases">
        <authorList>
            <person name="Sun Q."/>
            <person name="Mori K."/>
        </authorList>
    </citation>
    <scope>NUCLEOTIDE SEQUENCE [LARGE SCALE GENOMIC DNA]</scope>
    <source>
        <strain evidence="9 10">ATCC 51285</strain>
    </source>
</reference>
<evidence type="ECO:0000256" key="1">
    <source>
        <dbReference type="ARBA" id="ARBA00001966"/>
    </source>
</evidence>
<evidence type="ECO:0000256" key="5">
    <source>
        <dbReference type="ARBA" id="ARBA00023004"/>
    </source>
</evidence>
<organism evidence="9 10">
    <name type="scientific">Balneatrix alpica</name>
    <dbReference type="NCBI Taxonomy" id="75684"/>
    <lineage>
        <taxon>Bacteria</taxon>
        <taxon>Pseudomonadati</taxon>
        <taxon>Pseudomonadota</taxon>
        <taxon>Gammaproteobacteria</taxon>
        <taxon>Oceanospirillales</taxon>
        <taxon>Balneatrichaceae</taxon>
        <taxon>Balneatrix</taxon>
    </lineage>
</organism>
<dbReference type="InterPro" id="IPR023992">
    <property type="entry name" value="HemeD1_Synth_NirJ"/>
</dbReference>
<keyword evidence="3" id="KW-0949">S-adenosyl-L-methionine</keyword>
<dbReference type="NCBIfam" id="TIGR04085">
    <property type="entry name" value="rSAM_more_4Fe4S"/>
    <property type="match status" value="1"/>
</dbReference>
<dbReference type="SFLD" id="SFLDG01067">
    <property type="entry name" value="SPASM/twitch_domain_containing"/>
    <property type="match status" value="1"/>
</dbReference>
<dbReference type="PIRSF" id="PIRSF037420">
    <property type="entry name" value="PQQ_syn_pqqE"/>
    <property type="match status" value="1"/>
</dbReference>
<keyword evidence="2" id="KW-0004">4Fe-4S</keyword>
<dbReference type="InterPro" id="IPR013785">
    <property type="entry name" value="Aldolase_TIM"/>
</dbReference>
<dbReference type="SFLD" id="SFLDG01385">
    <property type="entry name" value="heme_carboxy_lyase_like"/>
    <property type="match status" value="1"/>
</dbReference>
<dbReference type="InterPro" id="IPR058240">
    <property type="entry name" value="rSAM_sf"/>
</dbReference>
<dbReference type="NCBIfam" id="TIGR04051">
    <property type="entry name" value="rSAM_NirJ"/>
    <property type="match status" value="1"/>
</dbReference>
<keyword evidence="4" id="KW-0479">Metal-binding</keyword>
<dbReference type="SFLD" id="SFLDG01386">
    <property type="entry name" value="main_SPASM_domain-containing"/>
    <property type="match status" value="1"/>
</dbReference>
<dbReference type="Proteomes" id="UP001589628">
    <property type="component" value="Unassembled WGS sequence"/>
</dbReference>
<sequence length="391" mass="43716">MFRLSYFIQELLQPGSQRRPGSTAGPVVIWNLIRRCNLLCQHCYSLSNDTDFKGELSTEEAKAVLLDLQRMGVPAVILSGGEPLLRGDIFELASYAKQLGLYTALSSNGTLIDAPMSQRIASVGFDYVGISIDGDENSHDAFRRQPGAYAASLRGVELCQQAGIKVGLRFTLTQHNAAALDHLLMLCERYQIDKFYLSHLNYAGRGNKNRGADAYHRTTREVMERLFALAVEDQQQGRARQIVTGNNDADGVLLYLWAQQHYPAQAEHLLDFLCAWGGNASGQDVANIDNLGNVHPDTFWWNHHLGNVREHPFSQIWRHSQDPLLLGLRQRPRPLQGRCQQCQHQAICNGNTRVRAAQLYGNPWAEDPGCYLQDAELGLPALTPLNLQEAR</sequence>
<dbReference type="RefSeq" id="WP_027313882.1">
    <property type="nucleotide sequence ID" value="NZ_JBHLZN010000001.1"/>
</dbReference>
<comment type="caution">
    <text evidence="9">The sequence shown here is derived from an EMBL/GenBank/DDBJ whole genome shotgun (WGS) entry which is preliminary data.</text>
</comment>
<keyword evidence="6" id="KW-0411">Iron-sulfur</keyword>
<name>A0ABV5ZAF0_9GAMM</name>